<gene>
    <name evidence="2" type="ORF">CLORY_10160</name>
</gene>
<keyword evidence="1" id="KW-0812">Transmembrane</keyword>
<organism evidence="2 3">
    <name type="scientific">Clostridium oryzae</name>
    <dbReference type="NCBI Taxonomy" id="1450648"/>
    <lineage>
        <taxon>Bacteria</taxon>
        <taxon>Bacillati</taxon>
        <taxon>Bacillota</taxon>
        <taxon>Clostridia</taxon>
        <taxon>Eubacteriales</taxon>
        <taxon>Clostridiaceae</taxon>
        <taxon>Clostridium</taxon>
    </lineage>
</organism>
<keyword evidence="1" id="KW-0472">Membrane</keyword>
<evidence type="ECO:0000313" key="3">
    <source>
        <dbReference type="Proteomes" id="UP000190080"/>
    </source>
</evidence>
<dbReference type="AlphaFoldDB" id="A0A1V4IUX1"/>
<keyword evidence="3" id="KW-1185">Reference proteome</keyword>
<protein>
    <submittedName>
        <fullName evidence="2">Uncharacterized protein</fullName>
    </submittedName>
</protein>
<comment type="caution">
    <text evidence="2">The sequence shown here is derived from an EMBL/GenBank/DDBJ whole genome shotgun (WGS) entry which is preliminary data.</text>
</comment>
<keyword evidence="1" id="KW-1133">Transmembrane helix</keyword>
<reference evidence="2 3" key="1">
    <citation type="submission" date="2017-03" db="EMBL/GenBank/DDBJ databases">
        <title>Genome sequence of Clostridium oryzae DSM 28571.</title>
        <authorList>
            <person name="Poehlein A."/>
            <person name="Daniel R."/>
        </authorList>
    </citation>
    <scope>NUCLEOTIDE SEQUENCE [LARGE SCALE GENOMIC DNA]</scope>
    <source>
        <strain evidence="2 3">DSM 28571</strain>
    </source>
</reference>
<dbReference type="RefSeq" id="WP_079422439.1">
    <property type="nucleotide sequence ID" value="NZ_MZGV01000007.1"/>
</dbReference>
<dbReference type="Proteomes" id="UP000190080">
    <property type="component" value="Unassembled WGS sequence"/>
</dbReference>
<evidence type="ECO:0000313" key="2">
    <source>
        <dbReference type="EMBL" id="OPJ63832.1"/>
    </source>
</evidence>
<feature type="transmembrane region" description="Helical" evidence="1">
    <location>
        <begin position="6"/>
        <end position="25"/>
    </location>
</feature>
<dbReference type="EMBL" id="MZGV01000007">
    <property type="protein sequence ID" value="OPJ63832.1"/>
    <property type="molecule type" value="Genomic_DNA"/>
</dbReference>
<proteinExistence type="predicted"/>
<name>A0A1V4IUX1_9CLOT</name>
<accession>A0A1V4IUX1</accession>
<sequence>MVAYVILCIIFFIIGLFMTITGIIYRKKIPSEWTFFLIAFGIFIILALGAVNLALAAIINRT</sequence>
<evidence type="ECO:0000256" key="1">
    <source>
        <dbReference type="SAM" id="Phobius"/>
    </source>
</evidence>
<feature type="transmembrane region" description="Helical" evidence="1">
    <location>
        <begin position="37"/>
        <end position="59"/>
    </location>
</feature>